<gene>
    <name evidence="5" type="ORF">EIG99_04040</name>
</gene>
<dbReference type="InterPro" id="IPR036388">
    <property type="entry name" value="WH-like_DNA-bd_sf"/>
</dbReference>
<dbReference type="InterPro" id="IPR013196">
    <property type="entry name" value="HTH_11"/>
</dbReference>
<evidence type="ECO:0000259" key="4">
    <source>
        <dbReference type="PROSITE" id="PS51000"/>
    </source>
</evidence>
<dbReference type="EMBL" id="RQTE01000069">
    <property type="protein sequence ID" value="RZI03244.1"/>
    <property type="molecule type" value="Genomic_DNA"/>
</dbReference>
<dbReference type="SUPFAM" id="SSF46785">
    <property type="entry name" value="Winged helix' DNA-binding domain"/>
    <property type="match status" value="1"/>
</dbReference>
<keyword evidence="3" id="KW-0804">Transcription</keyword>
<name>A0A4Q7CNL9_9STAP</name>
<organism evidence="5 6">
    <name type="scientific">Staphylococcus condimenti</name>
    <dbReference type="NCBI Taxonomy" id="70255"/>
    <lineage>
        <taxon>Bacteria</taxon>
        <taxon>Bacillati</taxon>
        <taxon>Bacillota</taxon>
        <taxon>Bacilli</taxon>
        <taxon>Bacillales</taxon>
        <taxon>Staphylococcaceae</taxon>
        <taxon>Staphylococcus</taxon>
    </lineage>
</organism>
<evidence type="ECO:0000256" key="3">
    <source>
        <dbReference type="ARBA" id="ARBA00023163"/>
    </source>
</evidence>
<accession>A0A4Q7CNL9</accession>
<keyword evidence="2" id="KW-0805">Transcription regulation</keyword>
<dbReference type="OrthoDB" id="86031at2"/>
<protein>
    <submittedName>
        <fullName evidence="5">HTH domain-containing protein</fullName>
    </submittedName>
</protein>
<dbReference type="AlphaFoldDB" id="A0A4Q7CNL9"/>
<proteinExistence type="predicted"/>
<sequence length="175" mass="21038">MMEQAYRILNIYTRLVQQQTVNKSDLAERFNVNKRTIQRDIDNLRNYLYENGSWHTQILYDTKTESYYLNLPNLINPKTFYNQKKISVTFEMMQEVFRLLHPYYTSEIIQNITPEIIHVRMDISEQNARTLAFIYRSKIRVIEPENLLQKVIDDMLEMQKTYLKQEIKTNLGGTT</sequence>
<dbReference type="Proteomes" id="UP000293854">
    <property type="component" value="Unassembled WGS sequence"/>
</dbReference>
<dbReference type="Pfam" id="PF08279">
    <property type="entry name" value="HTH_11"/>
    <property type="match status" value="1"/>
</dbReference>
<feature type="domain" description="HTH deoR-type" evidence="4">
    <location>
        <begin position="4"/>
        <end position="56"/>
    </location>
</feature>
<dbReference type="Gene3D" id="1.10.10.10">
    <property type="entry name" value="Winged helix-like DNA-binding domain superfamily/Winged helix DNA-binding domain"/>
    <property type="match status" value="1"/>
</dbReference>
<keyword evidence="1" id="KW-0423">Lactose metabolism</keyword>
<dbReference type="PROSITE" id="PS51000">
    <property type="entry name" value="HTH_DEOR_2"/>
    <property type="match status" value="1"/>
</dbReference>
<evidence type="ECO:0000256" key="1">
    <source>
        <dbReference type="ARBA" id="ARBA00022736"/>
    </source>
</evidence>
<evidence type="ECO:0000313" key="5">
    <source>
        <dbReference type="EMBL" id="RZI03244.1"/>
    </source>
</evidence>
<evidence type="ECO:0000256" key="2">
    <source>
        <dbReference type="ARBA" id="ARBA00023015"/>
    </source>
</evidence>
<dbReference type="InterPro" id="IPR036390">
    <property type="entry name" value="WH_DNA-bd_sf"/>
</dbReference>
<dbReference type="GO" id="GO:0003700">
    <property type="term" value="F:DNA-binding transcription factor activity"/>
    <property type="evidence" value="ECO:0007669"/>
    <property type="project" value="InterPro"/>
</dbReference>
<comment type="caution">
    <text evidence="5">The sequence shown here is derived from an EMBL/GenBank/DDBJ whole genome shotgun (WGS) entry which is preliminary data.</text>
</comment>
<reference evidence="5 6" key="1">
    <citation type="submission" date="2018-11" db="EMBL/GenBank/DDBJ databases">
        <title>Genomic profiling of Staphylococcus species from a Poultry farm system in KwaZulu-Natal, South Africa.</title>
        <authorList>
            <person name="Amoako D.G."/>
            <person name="Somboro A.M."/>
            <person name="Abia A.L.K."/>
            <person name="Bester L.A."/>
            <person name="Essack S.Y."/>
        </authorList>
    </citation>
    <scope>NUCLEOTIDE SEQUENCE [LARGE SCALE GENOMIC DNA]</scope>
    <source>
        <strain evidence="5 6">SA11</strain>
    </source>
</reference>
<dbReference type="GO" id="GO:0005988">
    <property type="term" value="P:lactose metabolic process"/>
    <property type="evidence" value="ECO:0007669"/>
    <property type="project" value="UniProtKB-KW"/>
</dbReference>
<dbReference type="InterPro" id="IPR001034">
    <property type="entry name" value="DeoR_HTH"/>
</dbReference>
<evidence type="ECO:0000313" key="6">
    <source>
        <dbReference type="Proteomes" id="UP000293854"/>
    </source>
</evidence>